<dbReference type="AlphaFoldDB" id="A0A7W7KQ12"/>
<accession>A0A7W7KQ12</accession>
<protein>
    <submittedName>
        <fullName evidence="1">Uncharacterized protein</fullName>
    </submittedName>
</protein>
<dbReference type="RefSeq" id="WP_184595627.1">
    <property type="nucleotide sequence ID" value="NZ_JACHLI010000032.1"/>
</dbReference>
<name>A0A7W7KQ12_PSENT</name>
<comment type="caution">
    <text evidence="1">The sequence shown here is derived from an EMBL/GenBank/DDBJ whole genome shotgun (WGS) entry which is preliminary data.</text>
</comment>
<dbReference type="EMBL" id="JACHLI010000032">
    <property type="protein sequence ID" value="MBB4866792.1"/>
    <property type="molecule type" value="Genomic_DNA"/>
</dbReference>
<sequence>MSDIKNKSSLAEQAMRLGEELRVMQEDCSMSKKDMQALIQRVDSFIQQCRKRDAYAVIRKFDSALEGVWRLACSSFMGGNRNFVPVLSNMLKYFSHLNLDMRYLIPSDSLNGHESLAHLEGTKLAEHALNFIRRNELYLNYRVINGKGDYGYESIYSSYLNKIVESGQCSSTAVLELVDEMLDLKFGDPVFTPAPKAINMLFEQAVNSPNPEHRANYRQFIADNEARIIYGVDDGANYSYTKGFIAAVELGMFDMAQHFLDNHQSFFTGPALTVLIDNRDKLDQDESFRKRIIGKPMLFIRDALQRGELIAPEGFEPQLEKVGEVLDTYKGDFSSIRPEWLTEFLRNTEVPQKFYDKFDQYPALREIFEQFDSYHTRRAITAFEI</sequence>
<evidence type="ECO:0000313" key="2">
    <source>
        <dbReference type="Proteomes" id="UP000566995"/>
    </source>
</evidence>
<evidence type="ECO:0000313" key="1">
    <source>
        <dbReference type="EMBL" id="MBB4866792.1"/>
    </source>
</evidence>
<reference evidence="1 2" key="1">
    <citation type="submission" date="2020-08" db="EMBL/GenBank/DDBJ databases">
        <title>Functional genomics of gut bacteria from endangered species of beetles.</title>
        <authorList>
            <person name="Carlos-Shanley C."/>
        </authorList>
    </citation>
    <scope>NUCLEOTIDE SEQUENCE [LARGE SCALE GENOMIC DNA]</scope>
    <source>
        <strain evidence="1 2">S00179</strain>
    </source>
</reference>
<organism evidence="1 2">
    <name type="scientific">Pseudomonas nitroreducens</name>
    <dbReference type="NCBI Taxonomy" id="46680"/>
    <lineage>
        <taxon>Bacteria</taxon>
        <taxon>Pseudomonadati</taxon>
        <taxon>Pseudomonadota</taxon>
        <taxon>Gammaproteobacteria</taxon>
        <taxon>Pseudomonadales</taxon>
        <taxon>Pseudomonadaceae</taxon>
        <taxon>Pseudomonas</taxon>
    </lineage>
</organism>
<gene>
    <name evidence="1" type="ORF">HNP46_005699</name>
</gene>
<dbReference type="Proteomes" id="UP000566995">
    <property type="component" value="Unassembled WGS sequence"/>
</dbReference>
<proteinExistence type="predicted"/>